<dbReference type="AlphaFoldDB" id="A0A0B7H965"/>
<evidence type="ECO:0000313" key="4">
    <source>
        <dbReference type="Proteomes" id="UP000038055"/>
    </source>
</evidence>
<reference evidence="4" key="1">
    <citation type="submission" date="2015-01" db="EMBL/GenBank/DDBJ databases">
        <authorList>
            <person name="MANFREDI Pablo"/>
        </authorList>
    </citation>
    <scope>NUCLEOTIDE SEQUENCE [LARGE SCALE GENOMIC DNA]</scope>
    <source>
        <strain evidence="4">Ccyn2B</strain>
    </source>
</reference>
<feature type="transmembrane region" description="Helical" evidence="1">
    <location>
        <begin position="158"/>
        <end position="182"/>
    </location>
</feature>
<evidence type="ECO:0000256" key="1">
    <source>
        <dbReference type="SAM" id="Phobius"/>
    </source>
</evidence>
<dbReference type="PANTHER" id="PTHR42208">
    <property type="entry name" value="HEAVY METAL TRANSPORTER-RELATED"/>
    <property type="match status" value="1"/>
</dbReference>
<sequence>MFYTAFILGLLGSFHCVGMCGPLTLILPLEHRKPIKKAFQITSYHVGKAMAYVSLGLVFGLLGKGLFIREYQQIFSIIVGSLMILIVLLSFVNIKMNLLTKPIYFLIGKVKYALSQQLKRKNSLSIFFIGFFNGFLPCGLVYMALFGALAQTELSHSAIYMLAFALGTVPLMTATIYLGNFLSQKTKKYIQKAIPFVIIIIGGLFILRGLALGIPYISPSNMNLMIKADADCIVPTPK</sequence>
<accession>A0A0B7H965</accession>
<keyword evidence="4" id="KW-1185">Reference proteome</keyword>
<keyword evidence="1" id="KW-1133">Transmembrane helix</keyword>
<evidence type="ECO:0000259" key="2">
    <source>
        <dbReference type="Pfam" id="PF13386"/>
    </source>
</evidence>
<dbReference type="RefSeq" id="WP_041991508.1">
    <property type="nucleotide sequence ID" value="NZ_CDOD01000014.1"/>
</dbReference>
<keyword evidence="1" id="KW-0472">Membrane</keyword>
<dbReference type="eggNOG" id="COG2836">
    <property type="taxonomic scope" value="Bacteria"/>
</dbReference>
<dbReference type="PANTHER" id="PTHR42208:SF1">
    <property type="entry name" value="HEAVY METAL TRANSPORTER"/>
    <property type="match status" value="1"/>
</dbReference>
<feature type="transmembrane region" description="Helical" evidence="1">
    <location>
        <begin position="49"/>
        <end position="68"/>
    </location>
</feature>
<name>A0A0B7H965_9FLAO</name>
<dbReference type="STRING" id="28189.CCYN74_210007"/>
<keyword evidence="1" id="KW-0812">Transmembrane</keyword>
<dbReference type="InterPro" id="IPR039447">
    <property type="entry name" value="UreH-like_TM_dom"/>
</dbReference>
<feature type="transmembrane region" description="Helical" evidence="1">
    <location>
        <begin position="124"/>
        <end position="146"/>
    </location>
</feature>
<feature type="transmembrane region" description="Helical" evidence="1">
    <location>
        <begin position="6"/>
        <end position="29"/>
    </location>
</feature>
<organism evidence="3 4">
    <name type="scientific">Capnocytophaga cynodegmi</name>
    <dbReference type="NCBI Taxonomy" id="28189"/>
    <lineage>
        <taxon>Bacteria</taxon>
        <taxon>Pseudomonadati</taxon>
        <taxon>Bacteroidota</taxon>
        <taxon>Flavobacteriia</taxon>
        <taxon>Flavobacteriales</taxon>
        <taxon>Flavobacteriaceae</taxon>
        <taxon>Capnocytophaga</taxon>
    </lineage>
</organism>
<proteinExistence type="predicted"/>
<dbReference type="EMBL" id="CDOD01000014">
    <property type="protein sequence ID" value="CEN34497.1"/>
    <property type="molecule type" value="Genomic_DNA"/>
</dbReference>
<protein>
    <recommendedName>
        <fullName evidence="2">Urease accessory protein UreH-like transmembrane domain-containing protein</fullName>
    </recommendedName>
</protein>
<feature type="transmembrane region" description="Helical" evidence="1">
    <location>
        <begin position="74"/>
        <end position="94"/>
    </location>
</feature>
<gene>
    <name evidence="3" type="ORF">CCYN2B_210006</name>
</gene>
<dbReference type="Pfam" id="PF13386">
    <property type="entry name" value="DsbD_2"/>
    <property type="match status" value="1"/>
</dbReference>
<feature type="domain" description="Urease accessory protein UreH-like transmembrane" evidence="2">
    <location>
        <begin position="4"/>
        <end position="203"/>
    </location>
</feature>
<dbReference type="Proteomes" id="UP000038055">
    <property type="component" value="Unassembled WGS sequence"/>
</dbReference>
<feature type="transmembrane region" description="Helical" evidence="1">
    <location>
        <begin position="194"/>
        <end position="217"/>
    </location>
</feature>
<evidence type="ECO:0000313" key="3">
    <source>
        <dbReference type="EMBL" id="CEN34497.1"/>
    </source>
</evidence>